<dbReference type="SUPFAM" id="SSF47240">
    <property type="entry name" value="Ferritin-like"/>
    <property type="match status" value="1"/>
</dbReference>
<name>A0A7K1TEF1_9BACT</name>
<comment type="caution">
    <text evidence="2">The sequence shown here is derived from an EMBL/GenBank/DDBJ whole genome shotgun (WGS) entry which is preliminary data.</text>
</comment>
<feature type="region of interest" description="Disordered" evidence="1">
    <location>
        <begin position="218"/>
        <end position="248"/>
    </location>
</feature>
<dbReference type="Pfam" id="PF13668">
    <property type="entry name" value="Ferritin_2"/>
    <property type="match status" value="1"/>
</dbReference>
<proteinExistence type="predicted"/>
<dbReference type="Proteomes" id="UP000441336">
    <property type="component" value="Unassembled WGS sequence"/>
</dbReference>
<accession>A0A7K1TEF1</accession>
<organism evidence="2 3">
    <name type="scientific">Hymenobacter ginkgonis</name>
    <dbReference type="NCBI Taxonomy" id="2682976"/>
    <lineage>
        <taxon>Bacteria</taxon>
        <taxon>Pseudomonadati</taxon>
        <taxon>Bacteroidota</taxon>
        <taxon>Cytophagia</taxon>
        <taxon>Cytophagales</taxon>
        <taxon>Hymenobacteraceae</taxon>
        <taxon>Hymenobacter</taxon>
    </lineage>
</organism>
<protein>
    <submittedName>
        <fullName evidence="2">Ferritin-like domain-containing protein</fullName>
    </submittedName>
</protein>
<dbReference type="RefSeq" id="WP_157565033.1">
    <property type="nucleotide sequence ID" value="NZ_WQKZ01000002.1"/>
</dbReference>
<dbReference type="InterPro" id="IPR009078">
    <property type="entry name" value="Ferritin-like_SF"/>
</dbReference>
<reference evidence="2 3" key="1">
    <citation type="submission" date="2019-12" db="EMBL/GenBank/DDBJ databases">
        <title>Hymenobacter sp. HMF4947 Genome sequencing and assembly.</title>
        <authorList>
            <person name="Kang H."/>
            <person name="Cha I."/>
            <person name="Kim H."/>
            <person name="Joh K."/>
        </authorList>
    </citation>
    <scope>NUCLEOTIDE SEQUENCE [LARGE SCALE GENOMIC DNA]</scope>
    <source>
        <strain evidence="2 3">HMF4947</strain>
    </source>
</reference>
<evidence type="ECO:0000256" key="1">
    <source>
        <dbReference type="SAM" id="MobiDB-lite"/>
    </source>
</evidence>
<evidence type="ECO:0000313" key="3">
    <source>
        <dbReference type="Proteomes" id="UP000441336"/>
    </source>
</evidence>
<dbReference type="AlphaFoldDB" id="A0A7K1TEF1"/>
<dbReference type="EMBL" id="WQKZ01000002">
    <property type="protein sequence ID" value="MVN76793.1"/>
    <property type="molecule type" value="Genomic_DNA"/>
</dbReference>
<keyword evidence="3" id="KW-1185">Reference proteome</keyword>
<evidence type="ECO:0000313" key="2">
    <source>
        <dbReference type="EMBL" id="MVN76793.1"/>
    </source>
</evidence>
<feature type="compositionally biased region" description="Low complexity" evidence="1">
    <location>
        <begin position="223"/>
        <end position="236"/>
    </location>
</feature>
<sequence>MSNHLSSGSQPLEADLDRPLLTPIKRRSFFMYAGATAGATALVLAGCSKSDSSPGTIDVGSGDGGILNYAYALEQLEAAFYAQIKTGTYYTGLATGSAEKQIFDDLALHEGIHRDFLKAALLANSITPLKDLTPDFSTINFNDRTSVLNAAQTFEDTGVAAYNGAGRFISGNAYLALAGKIVSVEARHAALIRDLRTYNTFVASDVVNTFTPSAPAVAGQYAGEGTPNTTPNTQGNGNPGPGQERSKRPPVILQAVNNFLASGSKLSANSFA</sequence>
<gene>
    <name evidence="2" type="ORF">GO988_10710</name>
</gene>